<dbReference type="InterPro" id="IPR016181">
    <property type="entry name" value="Acyl_CoA_acyltransferase"/>
</dbReference>
<reference evidence="2" key="1">
    <citation type="journal article" date="2014" name="Int. J. Syst. Evol. Microbiol.">
        <title>Complete genome sequence of Corynebacterium casei LMG S-19264T (=DSM 44701T), isolated from a smear-ripened cheese.</title>
        <authorList>
            <consortium name="US DOE Joint Genome Institute (JGI-PGF)"/>
            <person name="Walter F."/>
            <person name="Albersmeier A."/>
            <person name="Kalinowski J."/>
            <person name="Ruckert C."/>
        </authorList>
    </citation>
    <scope>NUCLEOTIDE SEQUENCE</scope>
    <source>
        <strain evidence="2">JCM 4434</strain>
    </source>
</reference>
<comment type="caution">
    <text evidence="3">The sequence shown here is derived from an EMBL/GenBank/DDBJ whole genome shotgun (WGS) entry which is preliminary data.</text>
</comment>
<dbReference type="EMBL" id="BMUB01000003">
    <property type="protein sequence ID" value="GGU67972.1"/>
    <property type="molecule type" value="Genomic_DNA"/>
</dbReference>
<dbReference type="AlphaFoldDB" id="A0A1E7N157"/>
<evidence type="ECO:0000313" key="2">
    <source>
        <dbReference type="EMBL" id="GGU67972.1"/>
    </source>
</evidence>
<dbReference type="EMBL" id="JPRF03000047">
    <property type="protein sequence ID" value="OEV34401.1"/>
    <property type="molecule type" value="Genomic_DNA"/>
</dbReference>
<dbReference type="InterPro" id="IPR051531">
    <property type="entry name" value="N-acetyltransferase"/>
</dbReference>
<evidence type="ECO:0000259" key="1">
    <source>
        <dbReference type="PROSITE" id="PS51186"/>
    </source>
</evidence>
<accession>A0A8H9HJ00</accession>
<evidence type="ECO:0000313" key="4">
    <source>
        <dbReference type="Proteomes" id="UP000037395"/>
    </source>
</evidence>
<dbReference type="GO" id="GO:0016747">
    <property type="term" value="F:acyltransferase activity, transferring groups other than amino-acyl groups"/>
    <property type="evidence" value="ECO:0007669"/>
    <property type="project" value="InterPro"/>
</dbReference>
<reference evidence="4" key="3">
    <citation type="submission" date="2016-08" db="EMBL/GenBank/DDBJ databases">
        <title>Sequencing, assembly and comparative genomics of S. aureofaciens ATCC 10762.</title>
        <authorList>
            <person name="Gradnigo J.S."/>
            <person name="Johnson N."/>
            <person name="Somerville G.A."/>
        </authorList>
    </citation>
    <scope>NUCLEOTIDE SEQUENCE [LARGE SCALE GENOMIC DNA]</scope>
    <source>
        <strain evidence="4">ATCC 10762 / DSM 40127 / CCM 3239 / JCM 4008 / LMG 5968 / NBRC 12843 / NCIMB 8234 / A-377</strain>
    </source>
</reference>
<reference evidence="3 4" key="2">
    <citation type="submission" date="2014-07" db="EMBL/GenBank/DDBJ databases">
        <authorList>
            <person name="Zhang J.E."/>
            <person name="Yang H."/>
            <person name="Guo J."/>
            <person name="Deng Z."/>
            <person name="Luo H."/>
            <person name="Luo M."/>
            <person name="Zhao B."/>
        </authorList>
    </citation>
    <scope>NUCLEOTIDE SEQUENCE [LARGE SCALE GENOMIC DNA]</scope>
    <source>
        <strain evidence="3">ATCC 10762</strain>
        <strain evidence="4">ATCC 10762 / DSM 40127 / CCM 3239 / JCM 4008 / LMG 5968 / NBRC 12843 / NCIMB 8234 / A-377</strain>
    </source>
</reference>
<accession>A0A1E7N157</accession>
<dbReference type="PROSITE" id="PS51186">
    <property type="entry name" value="GNAT"/>
    <property type="match status" value="1"/>
</dbReference>
<feature type="domain" description="N-acetyltransferase" evidence="1">
    <location>
        <begin position="36"/>
        <end position="183"/>
    </location>
</feature>
<evidence type="ECO:0000313" key="3">
    <source>
        <dbReference type="EMBL" id="OEV34401.1"/>
    </source>
</evidence>
<dbReference type="GeneID" id="97485068"/>
<proteinExistence type="predicted"/>
<dbReference type="Gene3D" id="3.40.630.30">
    <property type="match status" value="1"/>
</dbReference>
<reference evidence="3" key="4">
    <citation type="submission" date="2016-08" db="EMBL/GenBank/DDBJ databases">
        <title>Sequencing, Assembly and Comparative Genomics of S. aureofaciens ATCC 10762.</title>
        <authorList>
            <person name="Gradnigo J.S."/>
            <person name="Johnson N."/>
            <person name="Somerville G.A."/>
        </authorList>
    </citation>
    <scope>NUCLEOTIDE SEQUENCE [LARGE SCALE GENOMIC DNA]</scope>
    <source>
        <strain evidence="3">ATCC 10762</strain>
    </source>
</reference>
<dbReference type="Pfam" id="PF13302">
    <property type="entry name" value="Acetyltransf_3"/>
    <property type="match status" value="1"/>
</dbReference>
<dbReference type="InterPro" id="IPR000182">
    <property type="entry name" value="GNAT_dom"/>
</dbReference>
<dbReference type="Proteomes" id="UP000037395">
    <property type="component" value="Unassembled WGS sequence"/>
</dbReference>
<dbReference type="Proteomes" id="UP000610124">
    <property type="component" value="Unassembled WGS sequence"/>
</dbReference>
<dbReference type="OrthoDB" id="9132139at2"/>
<dbReference type="SUPFAM" id="SSF55729">
    <property type="entry name" value="Acyl-CoA N-acyltransferases (Nat)"/>
    <property type="match status" value="1"/>
</dbReference>
<reference evidence="2" key="5">
    <citation type="submission" date="2020-09" db="EMBL/GenBank/DDBJ databases">
        <authorList>
            <person name="Sun Q."/>
            <person name="Ohkuma M."/>
        </authorList>
    </citation>
    <scope>NUCLEOTIDE SEQUENCE</scope>
    <source>
        <strain evidence="2">JCM 4434</strain>
    </source>
</reference>
<dbReference type="PANTHER" id="PTHR43792">
    <property type="entry name" value="GNAT FAMILY, PUTATIVE (AFU_ORTHOLOGUE AFUA_3G00765)-RELATED-RELATED"/>
    <property type="match status" value="1"/>
</dbReference>
<organism evidence="3 4">
    <name type="scientific">Kitasatospora aureofaciens</name>
    <name type="common">Streptomyces aureofaciens</name>
    <dbReference type="NCBI Taxonomy" id="1894"/>
    <lineage>
        <taxon>Bacteria</taxon>
        <taxon>Bacillati</taxon>
        <taxon>Actinomycetota</taxon>
        <taxon>Actinomycetes</taxon>
        <taxon>Kitasatosporales</taxon>
        <taxon>Streptomycetaceae</taxon>
        <taxon>Kitasatospora</taxon>
    </lineage>
</organism>
<keyword evidence="2" id="KW-0808">Transferase</keyword>
<sequence>MVPVRLTGPRLAVREYHHTPAEVDALHALYGDPEVTRYLPFEPRDRETCADQIELYLEEAMAEERDTYRLAVVRREDAEDPEDALPIAHASLTLGKYRSAYLGYVLSRPVWGRGYAGEIAGLLCELSFGPLGLHRLVARVDVDNAASAKVLTKLGFQLEGRARHDLYKGGVWSDSYQYSLLADEWTGPPVPPPGG</sequence>
<name>A0A1E7N157_KITAU</name>
<gene>
    <name evidence="2" type="ORF">GCM10010502_19140</name>
    <name evidence="3" type="ORF">HS99_0035930</name>
</gene>
<keyword evidence="4" id="KW-1185">Reference proteome</keyword>
<dbReference type="RefSeq" id="WP_030290836.1">
    <property type="nucleotide sequence ID" value="NZ_BMUB01000003.1"/>
</dbReference>
<dbReference type="KEGG" id="kau:B6264_10110"/>
<protein>
    <submittedName>
        <fullName evidence="2">Acetyltransferase</fullName>
    </submittedName>
</protein>